<dbReference type="EMBL" id="PJQD01000024">
    <property type="protein sequence ID" value="POY74461.1"/>
    <property type="molecule type" value="Genomic_DNA"/>
</dbReference>
<dbReference type="AlphaFoldDB" id="A0A2S5BCK3"/>
<feature type="compositionally biased region" description="Gly residues" evidence="1">
    <location>
        <begin position="14"/>
        <end position="27"/>
    </location>
</feature>
<evidence type="ECO:0000313" key="3">
    <source>
        <dbReference type="Proteomes" id="UP000237144"/>
    </source>
</evidence>
<sequence>MVSLAYLLQKRRGFGGGRSGGGGGSKSGGSSSSGSSSKGSSSGGSSSSGSSSKGSSSGGTSSGSSGLSGARTGRPAQSISPYNAGGGAPRTISAGVPFAGRQYGGLPRSQIYSGYGYGGGYGSFARGAAIGGVAGLGYGYVRGLGFPYGMWPLYYGPHYWGDDEYGPHTNDSRPGGALMAASFSPPGVAADAPPQYLIYGDAESVSNMTDFFTTDCDAYNVVAPTAVDDNGAYPSGTNTTLLPRLDPSQVLAYYRASSFALYSFFEDTPSNPNATVNYTEPISTAPYLYPTSARNSTFEECLNQSLTESLPIADGYVETTSGATASLPIVAWPLVLLLTFLAAILPPAL</sequence>
<dbReference type="STRING" id="741276.A0A2S5BCK3"/>
<organism evidence="2 3">
    <name type="scientific">Rhodotorula taiwanensis</name>
    <dbReference type="NCBI Taxonomy" id="741276"/>
    <lineage>
        <taxon>Eukaryota</taxon>
        <taxon>Fungi</taxon>
        <taxon>Dikarya</taxon>
        <taxon>Basidiomycota</taxon>
        <taxon>Pucciniomycotina</taxon>
        <taxon>Microbotryomycetes</taxon>
        <taxon>Sporidiobolales</taxon>
        <taxon>Sporidiobolaceae</taxon>
        <taxon>Rhodotorula</taxon>
    </lineage>
</organism>
<name>A0A2S5BCK3_9BASI</name>
<evidence type="ECO:0000256" key="1">
    <source>
        <dbReference type="SAM" id="MobiDB-lite"/>
    </source>
</evidence>
<evidence type="ECO:0000313" key="2">
    <source>
        <dbReference type="EMBL" id="POY74461.1"/>
    </source>
</evidence>
<dbReference type="Proteomes" id="UP000237144">
    <property type="component" value="Unassembled WGS sequence"/>
</dbReference>
<proteinExistence type="predicted"/>
<gene>
    <name evidence="2" type="ORF">BMF94_2459</name>
</gene>
<accession>A0A2S5BCK3</accession>
<feature type="compositionally biased region" description="Low complexity" evidence="1">
    <location>
        <begin position="28"/>
        <end position="55"/>
    </location>
</feature>
<keyword evidence="3" id="KW-1185">Reference proteome</keyword>
<protein>
    <submittedName>
        <fullName evidence="2">Uncharacterized protein</fullName>
    </submittedName>
</protein>
<dbReference type="OrthoDB" id="3365917at2759"/>
<reference evidence="2 3" key="1">
    <citation type="journal article" date="2018" name="Front. Microbiol.">
        <title>Prospects for Fungal Bioremediation of Acidic Radioactive Waste Sites: Characterization and Genome Sequence of Rhodotorula taiwanensis MD1149.</title>
        <authorList>
            <person name="Tkavc R."/>
            <person name="Matrosova V.Y."/>
            <person name="Grichenko O.E."/>
            <person name="Gostincar C."/>
            <person name="Volpe R.P."/>
            <person name="Klimenkova P."/>
            <person name="Gaidamakova E.K."/>
            <person name="Zhou C.E."/>
            <person name="Stewart B.J."/>
            <person name="Lyman M.G."/>
            <person name="Malfatti S.A."/>
            <person name="Rubinfeld B."/>
            <person name="Courtot M."/>
            <person name="Singh J."/>
            <person name="Dalgard C.L."/>
            <person name="Hamilton T."/>
            <person name="Frey K.G."/>
            <person name="Gunde-Cimerman N."/>
            <person name="Dugan L."/>
            <person name="Daly M.J."/>
        </authorList>
    </citation>
    <scope>NUCLEOTIDE SEQUENCE [LARGE SCALE GENOMIC DNA]</scope>
    <source>
        <strain evidence="2 3">MD1149</strain>
    </source>
</reference>
<comment type="caution">
    <text evidence="2">The sequence shown here is derived from an EMBL/GenBank/DDBJ whole genome shotgun (WGS) entry which is preliminary data.</text>
</comment>
<feature type="region of interest" description="Disordered" evidence="1">
    <location>
        <begin position="12"/>
        <end position="86"/>
    </location>
</feature>